<dbReference type="PRINTS" id="PR00352">
    <property type="entry name" value="3FE4SFRDOXIN"/>
</dbReference>
<keyword evidence="6 8" id="KW-0411">Iron-sulfur</keyword>
<evidence type="ECO:0000256" key="6">
    <source>
        <dbReference type="ARBA" id="ARBA00023014"/>
    </source>
</evidence>
<dbReference type="InterPro" id="IPR051269">
    <property type="entry name" value="Fe-S_cluster_ET"/>
</dbReference>
<dbReference type="GO" id="GO:0005506">
    <property type="term" value="F:iron ion binding"/>
    <property type="evidence" value="ECO:0007669"/>
    <property type="project" value="UniProtKB-UniRule"/>
</dbReference>
<keyword evidence="5 8" id="KW-0408">Iron</keyword>
<keyword evidence="7" id="KW-0003">3Fe-4S</keyword>
<keyword evidence="4 8" id="KW-0249">Electron transport</keyword>
<evidence type="ECO:0000313" key="11">
    <source>
        <dbReference type="Proteomes" id="UP000680865"/>
    </source>
</evidence>
<keyword evidence="3 8" id="KW-0479">Metal-binding</keyword>
<comment type="function">
    <text evidence="8">Ferredoxins are iron-sulfur proteins that transfer electrons in a wide variety of metabolic reactions.</text>
</comment>
<dbReference type="InterPro" id="IPR001080">
    <property type="entry name" value="3Fe4S_ferredoxin"/>
</dbReference>
<feature type="domain" description="4Fe-4S ferredoxin-type" evidence="9">
    <location>
        <begin position="3"/>
        <end position="31"/>
    </location>
</feature>
<comment type="caution">
    <text evidence="10">The sequence shown here is derived from an EMBL/GenBank/DDBJ whole genome shotgun (WGS) entry which is preliminary data.</text>
</comment>
<evidence type="ECO:0000256" key="4">
    <source>
        <dbReference type="ARBA" id="ARBA00022982"/>
    </source>
</evidence>
<dbReference type="RefSeq" id="WP_213002377.1">
    <property type="nucleotide sequence ID" value="NZ_BAAATW010000018.1"/>
</dbReference>
<keyword evidence="11" id="KW-1185">Reference proteome</keyword>
<organism evidence="10 11">
    <name type="scientific">Winogradskya consettensis</name>
    <dbReference type="NCBI Taxonomy" id="113560"/>
    <lineage>
        <taxon>Bacteria</taxon>
        <taxon>Bacillati</taxon>
        <taxon>Actinomycetota</taxon>
        <taxon>Actinomycetes</taxon>
        <taxon>Micromonosporales</taxon>
        <taxon>Micromonosporaceae</taxon>
        <taxon>Winogradskya</taxon>
    </lineage>
</organism>
<evidence type="ECO:0000256" key="5">
    <source>
        <dbReference type="ARBA" id="ARBA00023004"/>
    </source>
</evidence>
<dbReference type="GO" id="GO:0009055">
    <property type="term" value="F:electron transfer activity"/>
    <property type="evidence" value="ECO:0007669"/>
    <property type="project" value="UniProtKB-UniRule"/>
</dbReference>
<dbReference type="Proteomes" id="UP000680865">
    <property type="component" value="Unassembled WGS sequence"/>
</dbReference>
<dbReference type="AlphaFoldDB" id="A0A919T0R6"/>
<dbReference type="EMBL" id="BOQP01000050">
    <property type="protein sequence ID" value="GIM82102.1"/>
    <property type="molecule type" value="Genomic_DNA"/>
</dbReference>
<dbReference type="PANTHER" id="PTHR36923:SF3">
    <property type="entry name" value="FERREDOXIN"/>
    <property type="match status" value="1"/>
</dbReference>
<proteinExistence type="predicted"/>
<dbReference type="PROSITE" id="PS51379">
    <property type="entry name" value="4FE4S_FER_2"/>
    <property type="match status" value="1"/>
</dbReference>
<dbReference type="PANTHER" id="PTHR36923">
    <property type="entry name" value="FERREDOXIN"/>
    <property type="match status" value="1"/>
</dbReference>
<dbReference type="InterPro" id="IPR017896">
    <property type="entry name" value="4Fe4S_Fe-S-bd"/>
</dbReference>
<evidence type="ECO:0000256" key="8">
    <source>
        <dbReference type="RuleBase" id="RU368020"/>
    </source>
</evidence>
<comment type="cofactor">
    <cofactor evidence="1">
        <name>[3Fe-4S] cluster</name>
        <dbReference type="ChEBI" id="CHEBI:21137"/>
    </cofactor>
</comment>
<dbReference type="SUPFAM" id="SSF54862">
    <property type="entry name" value="4Fe-4S ferredoxins"/>
    <property type="match status" value="1"/>
</dbReference>
<dbReference type="Gene3D" id="3.30.70.20">
    <property type="match status" value="1"/>
</dbReference>
<evidence type="ECO:0000256" key="7">
    <source>
        <dbReference type="ARBA" id="ARBA00023291"/>
    </source>
</evidence>
<dbReference type="Pfam" id="PF13459">
    <property type="entry name" value="Fer4_15"/>
    <property type="match status" value="1"/>
</dbReference>
<sequence length="67" mass="7177">MSTRIIANRDRCVGAGQCVLVDPDAFDQDDSDGLVVLIHSEPHSDDEVARAREAVNVCPGRALSLAE</sequence>
<gene>
    <name evidence="10" type="primary">fer_2</name>
    <name evidence="10" type="ORF">Aco04nite_79900</name>
</gene>
<name>A0A919T0R6_9ACTN</name>
<evidence type="ECO:0000256" key="2">
    <source>
        <dbReference type="ARBA" id="ARBA00022448"/>
    </source>
</evidence>
<dbReference type="GO" id="GO:0051538">
    <property type="term" value="F:3 iron, 4 sulfur cluster binding"/>
    <property type="evidence" value="ECO:0007669"/>
    <property type="project" value="UniProtKB-KW"/>
</dbReference>
<protein>
    <recommendedName>
        <fullName evidence="8">Ferredoxin</fullName>
    </recommendedName>
</protein>
<evidence type="ECO:0000259" key="9">
    <source>
        <dbReference type="PROSITE" id="PS51379"/>
    </source>
</evidence>
<reference evidence="10" key="1">
    <citation type="submission" date="2021-03" db="EMBL/GenBank/DDBJ databases">
        <title>Whole genome shotgun sequence of Actinoplanes consettensis NBRC 14913.</title>
        <authorList>
            <person name="Komaki H."/>
            <person name="Tamura T."/>
        </authorList>
    </citation>
    <scope>NUCLEOTIDE SEQUENCE</scope>
    <source>
        <strain evidence="10">NBRC 14913</strain>
    </source>
</reference>
<accession>A0A919T0R6</accession>
<evidence type="ECO:0000256" key="1">
    <source>
        <dbReference type="ARBA" id="ARBA00001927"/>
    </source>
</evidence>
<evidence type="ECO:0000256" key="3">
    <source>
        <dbReference type="ARBA" id="ARBA00022723"/>
    </source>
</evidence>
<keyword evidence="2 8" id="KW-0813">Transport</keyword>
<evidence type="ECO:0000313" key="10">
    <source>
        <dbReference type="EMBL" id="GIM82102.1"/>
    </source>
</evidence>